<evidence type="ECO:0000313" key="17">
    <source>
        <dbReference type="Proteomes" id="UP000709959"/>
    </source>
</evidence>
<dbReference type="Pfam" id="PF01207">
    <property type="entry name" value="Dus"/>
    <property type="match status" value="1"/>
</dbReference>
<evidence type="ECO:0000256" key="9">
    <source>
        <dbReference type="ARBA" id="ARBA00023002"/>
    </source>
</evidence>
<keyword evidence="6 12" id="KW-0819">tRNA processing</keyword>
<evidence type="ECO:0000256" key="10">
    <source>
        <dbReference type="ARBA" id="ARBA00048205"/>
    </source>
</evidence>
<evidence type="ECO:0000256" key="1">
    <source>
        <dbReference type="ARBA" id="ARBA00001917"/>
    </source>
</evidence>
<feature type="binding site" evidence="14">
    <location>
        <position position="77"/>
    </location>
    <ligand>
        <name>FMN</name>
        <dbReference type="ChEBI" id="CHEBI:58210"/>
    </ligand>
</feature>
<dbReference type="Proteomes" id="UP000709959">
    <property type="component" value="Unassembled WGS sequence"/>
</dbReference>
<dbReference type="AlphaFoldDB" id="A0A936EZ66"/>
<dbReference type="EMBL" id="JADKCH010000001">
    <property type="protein sequence ID" value="MBK8571064.1"/>
    <property type="molecule type" value="Genomic_DNA"/>
</dbReference>
<comment type="caution">
    <text evidence="16">The sequence shown here is derived from an EMBL/GenBank/DDBJ whole genome shotgun (WGS) entry which is preliminary data.</text>
</comment>
<keyword evidence="14" id="KW-0547">Nucleotide-binding</keyword>
<evidence type="ECO:0000256" key="3">
    <source>
        <dbReference type="ARBA" id="ARBA00022555"/>
    </source>
</evidence>
<evidence type="ECO:0000256" key="14">
    <source>
        <dbReference type="PIRSR" id="PIRSR006621-2"/>
    </source>
</evidence>
<comment type="catalytic activity">
    <reaction evidence="10">
        <text>a 5,6-dihydrouridine in tRNA + NADP(+) = a uridine in tRNA + NADPH + H(+)</text>
        <dbReference type="Rhea" id="RHEA:23624"/>
        <dbReference type="Rhea" id="RHEA-COMP:13339"/>
        <dbReference type="Rhea" id="RHEA-COMP:13887"/>
        <dbReference type="ChEBI" id="CHEBI:15378"/>
        <dbReference type="ChEBI" id="CHEBI:57783"/>
        <dbReference type="ChEBI" id="CHEBI:58349"/>
        <dbReference type="ChEBI" id="CHEBI:65315"/>
        <dbReference type="ChEBI" id="CHEBI:74443"/>
    </reaction>
</comment>
<dbReference type="Gene3D" id="3.20.20.70">
    <property type="entry name" value="Aldolase class I"/>
    <property type="match status" value="1"/>
</dbReference>
<comment type="cofactor">
    <cofactor evidence="1 12 14">
        <name>FMN</name>
        <dbReference type="ChEBI" id="CHEBI:58210"/>
    </cofactor>
</comment>
<reference evidence="16 17" key="1">
    <citation type="submission" date="2020-10" db="EMBL/GenBank/DDBJ databases">
        <title>Connecting structure to function with the recovery of over 1000 high-quality activated sludge metagenome-assembled genomes encoding full-length rRNA genes using long-read sequencing.</title>
        <authorList>
            <person name="Singleton C.M."/>
            <person name="Petriglieri F."/>
            <person name="Kristensen J.M."/>
            <person name="Kirkegaard R.H."/>
            <person name="Michaelsen T.Y."/>
            <person name="Andersen M.H."/>
            <person name="Karst S.M."/>
            <person name="Dueholm M.S."/>
            <person name="Nielsen P.H."/>
            <person name="Albertsen M."/>
        </authorList>
    </citation>
    <scope>NUCLEOTIDE SEQUENCE [LARGE SCALE GENOMIC DNA]</scope>
    <source>
        <strain evidence="16">OdNE_18-Q3-R46-58_MAXAC.008</strain>
    </source>
</reference>
<evidence type="ECO:0000259" key="15">
    <source>
        <dbReference type="Pfam" id="PF01207"/>
    </source>
</evidence>
<dbReference type="PROSITE" id="PS01136">
    <property type="entry name" value="UPF0034"/>
    <property type="match status" value="1"/>
</dbReference>
<keyword evidence="8" id="KW-0694">RNA-binding</keyword>
<gene>
    <name evidence="16" type="primary">dusB</name>
    <name evidence="16" type="ORF">IPN91_00190</name>
</gene>
<feature type="binding site" evidence="14">
    <location>
        <position position="146"/>
    </location>
    <ligand>
        <name>FMN</name>
        <dbReference type="ChEBI" id="CHEBI:58210"/>
    </ligand>
</feature>
<organism evidence="16 17">
    <name type="scientific">Candidatus Geothrix odensensis</name>
    <dbReference type="NCBI Taxonomy" id="2954440"/>
    <lineage>
        <taxon>Bacteria</taxon>
        <taxon>Pseudomonadati</taxon>
        <taxon>Acidobacteriota</taxon>
        <taxon>Holophagae</taxon>
        <taxon>Holophagales</taxon>
        <taxon>Holophagaceae</taxon>
        <taxon>Geothrix</taxon>
    </lineage>
</organism>
<comment type="catalytic activity">
    <reaction evidence="11">
        <text>a 5,6-dihydrouridine in tRNA + NAD(+) = a uridine in tRNA + NADH + H(+)</text>
        <dbReference type="Rhea" id="RHEA:54452"/>
        <dbReference type="Rhea" id="RHEA-COMP:13339"/>
        <dbReference type="Rhea" id="RHEA-COMP:13887"/>
        <dbReference type="ChEBI" id="CHEBI:15378"/>
        <dbReference type="ChEBI" id="CHEBI:57540"/>
        <dbReference type="ChEBI" id="CHEBI:57945"/>
        <dbReference type="ChEBI" id="CHEBI:65315"/>
        <dbReference type="ChEBI" id="CHEBI:74443"/>
    </reaction>
</comment>
<keyword evidence="5 12" id="KW-0288">FMN</keyword>
<evidence type="ECO:0000256" key="8">
    <source>
        <dbReference type="ARBA" id="ARBA00022884"/>
    </source>
</evidence>
<name>A0A936EZ66_9BACT</name>
<keyword evidence="7" id="KW-0521">NADP</keyword>
<evidence type="ECO:0000256" key="2">
    <source>
        <dbReference type="ARBA" id="ARBA00002790"/>
    </source>
</evidence>
<dbReference type="InterPro" id="IPR001269">
    <property type="entry name" value="DUS_fam"/>
</dbReference>
<dbReference type="InterPro" id="IPR018517">
    <property type="entry name" value="tRNA_hU_synthase_CS"/>
</dbReference>
<proteinExistence type="inferred from homology"/>
<keyword evidence="3" id="KW-0820">tRNA-binding</keyword>
<dbReference type="GO" id="GO:0000049">
    <property type="term" value="F:tRNA binding"/>
    <property type="evidence" value="ECO:0007669"/>
    <property type="project" value="UniProtKB-KW"/>
</dbReference>
<sequence length="327" mass="35547">MTFPHTPFHIRDIEVPNRLVMAPLHEITDQPFRKFIREIGGVGLVVSEMISSEALIRHAVKAEKMMAATGERPLSMQISGGRPEALAEGAALCEAAGADMVDLNMGCPASNVTKGGAGSALLRDIRLAERCVTAMVKAVKVPVTVKMRAGWDASQKDRGEFLDFLHMFEAAGVQALAIHPRTRAQQYEGHADWTIIARAVEAGTSYPIIGNGDVNGREDAYRMVEETGCAAVMIGRGALYNPFLFRQILDPDFAVTTEMRIDATLRLFQILLDLLEPREALHKIKKIGAWFTKGVPGGHGFRQNLHAASDAQALMAAIDALRHQGAA</sequence>
<evidence type="ECO:0000256" key="11">
    <source>
        <dbReference type="ARBA" id="ARBA00048802"/>
    </source>
</evidence>
<dbReference type="Gene3D" id="1.10.1200.80">
    <property type="entry name" value="Putative flavin oxidoreducatase, domain 2"/>
    <property type="match status" value="1"/>
</dbReference>
<dbReference type="PANTHER" id="PTHR45846">
    <property type="entry name" value="TRNA-DIHYDROURIDINE(47) SYNTHASE [NAD(P)(+)]-LIKE"/>
    <property type="match status" value="1"/>
</dbReference>
<evidence type="ECO:0000313" key="16">
    <source>
        <dbReference type="EMBL" id="MBK8571064.1"/>
    </source>
</evidence>
<dbReference type="GO" id="GO:0050660">
    <property type="term" value="F:flavin adenine dinucleotide binding"/>
    <property type="evidence" value="ECO:0007669"/>
    <property type="project" value="InterPro"/>
</dbReference>
<dbReference type="InterPro" id="IPR013785">
    <property type="entry name" value="Aldolase_TIM"/>
</dbReference>
<dbReference type="InterPro" id="IPR004652">
    <property type="entry name" value="DusB-like"/>
</dbReference>
<dbReference type="PIRSF" id="PIRSF006621">
    <property type="entry name" value="Dus"/>
    <property type="match status" value="1"/>
</dbReference>
<comment type="similarity">
    <text evidence="12">Belongs to the dus family.</text>
</comment>
<feature type="binding site" evidence="14">
    <location>
        <position position="179"/>
    </location>
    <ligand>
        <name>FMN</name>
        <dbReference type="ChEBI" id="CHEBI:58210"/>
    </ligand>
</feature>
<keyword evidence="4 12" id="KW-0285">Flavoprotein</keyword>
<dbReference type="SUPFAM" id="SSF51395">
    <property type="entry name" value="FMN-linked oxidoreductases"/>
    <property type="match status" value="1"/>
</dbReference>
<dbReference type="NCBIfam" id="TIGR00737">
    <property type="entry name" value="nifR3_yhdG"/>
    <property type="match status" value="1"/>
</dbReference>
<evidence type="ECO:0000256" key="5">
    <source>
        <dbReference type="ARBA" id="ARBA00022643"/>
    </source>
</evidence>
<protein>
    <recommendedName>
        <fullName evidence="12">tRNA-dihydrouridine synthase</fullName>
        <ecNumber evidence="12">1.3.1.-</ecNumber>
    </recommendedName>
</protein>
<feature type="domain" description="DUS-like FMN-binding" evidence="15">
    <location>
        <begin position="21"/>
        <end position="317"/>
    </location>
</feature>
<accession>A0A936EZ66</accession>
<evidence type="ECO:0000256" key="12">
    <source>
        <dbReference type="PIRNR" id="PIRNR006621"/>
    </source>
</evidence>
<dbReference type="GO" id="GO:0017150">
    <property type="term" value="F:tRNA dihydrouridine synthase activity"/>
    <property type="evidence" value="ECO:0007669"/>
    <property type="project" value="InterPro"/>
</dbReference>
<evidence type="ECO:0000256" key="4">
    <source>
        <dbReference type="ARBA" id="ARBA00022630"/>
    </source>
</evidence>
<dbReference type="CDD" id="cd02801">
    <property type="entry name" value="DUS_like_FMN"/>
    <property type="match status" value="1"/>
</dbReference>
<feature type="binding site" evidence="14">
    <location>
        <begin position="235"/>
        <end position="236"/>
    </location>
    <ligand>
        <name>FMN</name>
        <dbReference type="ChEBI" id="CHEBI:58210"/>
    </ligand>
</feature>
<dbReference type="InterPro" id="IPR024036">
    <property type="entry name" value="tRNA-dHydroUridine_Synthase_C"/>
</dbReference>
<evidence type="ECO:0000256" key="7">
    <source>
        <dbReference type="ARBA" id="ARBA00022857"/>
    </source>
</evidence>
<comment type="function">
    <text evidence="2 12">Catalyzes the synthesis of 5,6-dihydrouridine (D), a modified base found in the D-loop of most tRNAs, via the reduction of the C5-C6 double bond in target uridines.</text>
</comment>
<feature type="active site" description="Proton donor" evidence="13">
    <location>
        <position position="107"/>
    </location>
</feature>
<evidence type="ECO:0000256" key="13">
    <source>
        <dbReference type="PIRSR" id="PIRSR006621-1"/>
    </source>
</evidence>
<dbReference type="PANTHER" id="PTHR45846:SF1">
    <property type="entry name" value="TRNA-DIHYDROURIDINE(47) SYNTHASE [NAD(P)(+)]-LIKE"/>
    <property type="match status" value="1"/>
</dbReference>
<dbReference type="EC" id="1.3.1.-" evidence="12"/>
<dbReference type="InterPro" id="IPR035587">
    <property type="entry name" value="DUS-like_FMN-bd"/>
</dbReference>
<evidence type="ECO:0000256" key="6">
    <source>
        <dbReference type="ARBA" id="ARBA00022694"/>
    </source>
</evidence>
<keyword evidence="9 12" id="KW-0560">Oxidoreductase</keyword>